<proteinExistence type="predicted"/>
<name>A0A919WG37_9BACI</name>
<comment type="caution">
    <text evidence="2">The sequence shown here is derived from an EMBL/GenBank/DDBJ whole genome shotgun (WGS) entry which is preliminary data.</text>
</comment>
<evidence type="ECO:0000313" key="2">
    <source>
        <dbReference type="EMBL" id="GIN61122.1"/>
    </source>
</evidence>
<dbReference type="Pfam" id="PF02036">
    <property type="entry name" value="SCP2"/>
    <property type="match status" value="1"/>
</dbReference>
<dbReference type="EMBL" id="BORC01000001">
    <property type="protein sequence ID" value="GIN61122.1"/>
    <property type="molecule type" value="Genomic_DNA"/>
</dbReference>
<evidence type="ECO:0000313" key="3">
    <source>
        <dbReference type="Proteomes" id="UP000682111"/>
    </source>
</evidence>
<accession>A0A919WG37</accession>
<sequence>MSVKEELHRLIDKINSNPVHIKHEKDRVFQINLDESGILQMILEQGKIAVVDGEEYEANVILWTSDKQFSKLLKDELNTTMAFMTGSLKVDGNLGLALKLQEIVKKYQS</sequence>
<keyword evidence="3" id="KW-1185">Reference proteome</keyword>
<gene>
    <name evidence="2" type="ORF">J27TS8_11150</name>
</gene>
<dbReference type="Proteomes" id="UP000682111">
    <property type="component" value="Unassembled WGS sequence"/>
</dbReference>
<evidence type="ECO:0000259" key="1">
    <source>
        <dbReference type="Pfam" id="PF02036"/>
    </source>
</evidence>
<feature type="domain" description="SCP2" evidence="1">
    <location>
        <begin position="19"/>
        <end position="105"/>
    </location>
</feature>
<dbReference type="InterPro" id="IPR003033">
    <property type="entry name" value="SCP2_sterol-bd_dom"/>
</dbReference>
<dbReference type="PANTHER" id="PTHR10094:SF25">
    <property type="entry name" value="SCP2 STEROL-BINDING DOMAIN-CONTAINING PROTEIN 1"/>
    <property type="match status" value="1"/>
</dbReference>
<dbReference type="RefSeq" id="WP_212933326.1">
    <property type="nucleotide sequence ID" value="NZ_BORC01000001.1"/>
</dbReference>
<dbReference type="PANTHER" id="PTHR10094">
    <property type="entry name" value="STEROL CARRIER PROTEIN 2 SCP-2 FAMILY PROTEIN"/>
    <property type="match status" value="1"/>
</dbReference>
<dbReference type="Gene3D" id="3.30.1050.10">
    <property type="entry name" value="SCP2 sterol-binding domain"/>
    <property type="match status" value="1"/>
</dbReference>
<dbReference type="InterPro" id="IPR036527">
    <property type="entry name" value="SCP2_sterol-bd_dom_sf"/>
</dbReference>
<dbReference type="SUPFAM" id="SSF55718">
    <property type="entry name" value="SCP-like"/>
    <property type="match status" value="1"/>
</dbReference>
<dbReference type="GO" id="GO:0005829">
    <property type="term" value="C:cytosol"/>
    <property type="evidence" value="ECO:0007669"/>
    <property type="project" value="TreeGrafter"/>
</dbReference>
<protein>
    <recommendedName>
        <fullName evidence="1">SCP2 domain-containing protein</fullName>
    </recommendedName>
</protein>
<dbReference type="AlphaFoldDB" id="A0A919WG37"/>
<organism evidence="2 3">
    <name type="scientific">Robertmurraya siralis</name>
    <dbReference type="NCBI Taxonomy" id="77777"/>
    <lineage>
        <taxon>Bacteria</taxon>
        <taxon>Bacillati</taxon>
        <taxon>Bacillota</taxon>
        <taxon>Bacilli</taxon>
        <taxon>Bacillales</taxon>
        <taxon>Bacillaceae</taxon>
        <taxon>Robertmurraya</taxon>
    </lineage>
</organism>
<reference evidence="2" key="1">
    <citation type="submission" date="2021-03" db="EMBL/GenBank/DDBJ databases">
        <title>Antimicrobial resistance genes in bacteria isolated from Japanese honey, and their potential for conferring macrolide and lincosamide resistance in the American foulbrood pathogen Paenibacillus larvae.</title>
        <authorList>
            <person name="Okamoto M."/>
            <person name="Kumagai M."/>
            <person name="Kanamori H."/>
            <person name="Takamatsu D."/>
        </authorList>
    </citation>
    <scope>NUCLEOTIDE SEQUENCE</scope>
    <source>
        <strain evidence="2">J27TS8</strain>
    </source>
</reference>